<evidence type="ECO:0000256" key="8">
    <source>
        <dbReference type="ARBA" id="ARBA00022833"/>
    </source>
</evidence>
<keyword evidence="2 12" id="KW-0489">Methyltransferase</keyword>
<evidence type="ECO:0000256" key="3">
    <source>
        <dbReference type="ARBA" id="ARBA00022679"/>
    </source>
</evidence>
<evidence type="ECO:0000256" key="10">
    <source>
        <dbReference type="ARBA" id="ARBA00048635"/>
    </source>
</evidence>
<evidence type="ECO:0000256" key="7">
    <source>
        <dbReference type="ARBA" id="ARBA00022771"/>
    </source>
</evidence>
<keyword evidence="6 12" id="KW-0479">Metal-binding</keyword>
<gene>
    <name evidence="15" type="ORF">GBAR_LOCUS11365</name>
</gene>
<dbReference type="Pfam" id="PF05206">
    <property type="entry name" value="TRM13"/>
    <property type="match status" value="1"/>
</dbReference>
<keyword evidence="4 12" id="KW-0949">S-adenosyl-L-methionine</keyword>
<dbReference type="InterPro" id="IPR021721">
    <property type="entry name" value="Znf_CCCH-type_TRM13"/>
</dbReference>
<dbReference type="PANTHER" id="PTHR12998">
    <property type="entry name" value="TRNA:M(4)X MODIFICATION ENZYME TRM13 HOMOLOG"/>
    <property type="match status" value="1"/>
</dbReference>
<dbReference type="GO" id="GO:0008270">
    <property type="term" value="F:zinc ion binding"/>
    <property type="evidence" value="ECO:0007669"/>
    <property type="project" value="UniProtKB-KW"/>
</dbReference>
<evidence type="ECO:0000313" key="15">
    <source>
        <dbReference type="EMBL" id="CAI8018760.1"/>
    </source>
</evidence>
<proteinExistence type="inferred from homology"/>
<evidence type="ECO:0000256" key="1">
    <source>
        <dbReference type="ARBA" id="ARBA00005265"/>
    </source>
</evidence>
<evidence type="ECO:0000256" key="13">
    <source>
        <dbReference type="SAM" id="MobiDB-lite"/>
    </source>
</evidence>
<name>A0AA35WLH8_GEOBA</name>
<dbReference type="PANTHER" id="PTHR12998:SF0">
    <property type="entry name" value="TRNA:M(4)X MODIFICATION ENZYME TRM13 HOMOLOG"/>
    <property type="match status" value="1"/>
</dbReference>
<evidence type="ECO:0000256" key="5">
    <source>
        <dbReference type="ARBA" id="ARBA00022694"/>
    </source>
</evidence>
<evidence type="ECO:0000313" key="16">
    <source>
        <dbReference type="Proteomes" id="UP001174909"/>
    </source>
</evidence>
<dbReference type="Pfam" id="PF05253">
    <property type="entry name" value="zf-U11-48K"/>
    <property type="match status" value="1"/>
</dbReference>
<comment type="catalytic activity">
    <reaction evidence="10 12">
        <text>cytidine(4) in tRNA(Gly)(GCC) + S-adenosyl-L-methionine = 2'-O-methylcytidine(4) in tRNA(Gly)(GCC) + S-adenosyl-L-homocysteine + H(+)</text>
        <dbReference type="Rhea" id="RHEA:43192"/>
        <dbReference type="Rhea" id="RHEA-COMP:10399"/>
        <dbReference type="Rhea" id="RHEA-COMP:10400"/>
        <dbReference type="ChEBI" id="CHEBI:15378"/>
        <dbReference type="ChEBI" id="CHEBI:57856"/>
        <dbReference type="ChEBI" id="CHEBI:59789"/>
        <dbReference type="ChEBI" id="CHEBI:74495"/>
        <dbReference type="ChEBI" id="CHEBI:82748"/>
        <dbReference type="EC" id="2.1.1.225"/>
    </reaction>
</comment>
<accession>A0AA35WLH8</accession>
<comment type="function">
    <text evidence="12">tRNA methylase which 2'-O-methylates cytidine(4) in tRNA(Pro) and tRNA(Gly)(GCC), and adenosine(4) in tRNA(His).</text>
</comment>
<keyword evidence="16" id="KW-1185">Reference proteome</keyword>
<comment type="catalytic activity">
    <reaction evidence="11 12">
        <text>adenosine(4) in tRNA(His) + S-adenosyl-L-methionine = 2'-O-methyladenosine(4) in tRNA(His) + S-adenosyl-L-homocysteine + H(+)</text>
        <dbReference type="Rhea" id="RHEA:43196"/>
        <dbReference type="Rhea" id="RHEA-COMP:10401"/>
        <dbReference type="Rhea" id="RHEA-COMP:10402"/>
        <dbReference type="ChEBI" id="CHEBI:15378"/>
        <dbReference type="ChEBI" id="CHEBI:57856"/>
        <dbReference type="ChEBI" id="CHEBI:59789"/>
        <dbReference type="ChEBI" id="CHEBI:74411"/>
        <dbReference type="ChEBI" id="CHEBI:74477"/>
        <dbReference type="EC" id="2.1.1.225"/>
    </reaction>
</comment>
<feature type="region of interest" description="Disordered" evidence="13">
    <location>
        <begin position="423"/>
        <end position="445"/>
    </location>
</feature>
<dbReference type="InterPro" id="IPR007871">
    <property type="entry name" value="Methyltransferase_TRM13"/>
</dbReference>
<dbReference type="GO" id="GO:0106050">
    <property type="term" value="F:tRNA 2'-O-methyltransferase activity"/>
    <property type="evidence" value="ECO:0007669"/>
    <property type="project" value="UniProtKB-UniRule"/>
</dbReference>
<evidence type="ECO:0000259" key="14">
    <source>
        <dbReference type="PROSITE" id="PS51800"/>
    </source>
</evidence>
<dbReference type="InterPro" id="IPR039044">
    <property type="entry name" value="Trm13"/>
</dbReference>
<reference evidence="15" key="1">
    <citation type="submission" date="2023-03" db="EMBL/GenBank/DDBJ databases">
        <authorList>
            <person name="Steffen K."/>
            <person name="Cardenas P."/>
        </authorList>
    </citation>
    <scope>NUCLEOTIDE SEQUENCE</scope>
</reference>
<evidence type="ECO:0000256" key="9">
    <source>
        <dbReference type="ARBA" id="ARBA00048165"/>
    </source>
</evidence>
<evidence type="ECO:0000256" key="11">
    <source>
        <dbReference type="ARBA" id="ARBA00049393"/>
    </source>
</evidence>
<sequence length="496" mass="55974">MDKGGKKEAETEREEREPGRCALFIRKRGRYCRMPVTKGREYCGEHLTYDLDPGASSVKRRIPCPLDPHHTVYEHQLQIHLRKCNAAKKGVPICYRANVNTGITDYQPSAEEKKPLSAFSQSQIDAVIAKVEQVYQEYMGDIEEVVLEHPVMNSDLSDPANGATALKHIRQQASILGHLERLQLIRPDTCFVEFGAGRGKLSNCLQRVCVNDDTMHYLLVDRDSCRRKKDVYLRGDPSNEARVQRLNIDIEHLDMGRVEVVQRPEVKHVVAVSKHLCGSATDLTLRCLLETLPHDDHQPMRSENPDDVTLHHQVGPANPPDAKRVCTHRDSASKLSGIVIALCCHHRCSWGQLAGTHWLDGRGFSPIDAHLVSKMTSWAVCGVRSPDRDSEHDMEHKHSFAETGATTTTDSTHHVVTMTTDHTHSNITTKTSSTPHPPSYHPHPREEVGLKCKRVLDLARLHYLREREMEGRLLYFVSRSTSLENVLLIATPKTNL</sequence>
<dbReference type="Proteomes" id="UP001174909">
    <property type="component" value="Unassembled WGS sequence"/>
</dbReference>
<dbReference type="AlphaFoldDB" id="A0AA35WLH8"/>
<dbReference type="EC" id="2.1.1.225" evidence="12"/>
<dbReference type="GO" id="GO:0030488">
    <property type="term" value="P:tRNA methylation"/>
    <property type="evidence" value="ECO:0007669"/>
    <property type="project" value="InterPro"/>
</dbReference>
<dbReference type="InterPro" id="IPR022776">
    <property type="entry name" value="TRM13/UPF0224_CHHC_Znf_dom"/>
</dbReference>
<evidence type="ECO:0000256" key="2">
    <source>
        <dbReference type="ARBA" id="ARBA00022603"/>
    </source>
</evidence>
<evidence type="ECO:0000256" key="4">
    <source>
        <dbReference type="ARBA" id="ARBA00022691"/>
    </source>
</evidence>
<feature type="domain" description="CHHC U11-48K-type" evidence="14">
    <location>
        <begin position="61"/>
        <end position="88"/>
    </location>
</feature>
<keyword evidence="3 12" id="KW-0808">Transferase</keyword>
<evidence type="ECO:0000256" key="12">
    <source>
        <dbReference type="RuleBase" id="RU367103"/>
    </source>
</evidence>
<dbReference type="Pfam" id="PF11722">
    <property type="entry name" value="zf-TRM13_CCCH"/>
    <property type="match status" value="1"/>
</dbReference>
<keyword evidence="7 12" id="KW-0863">Zinc-finger</keyword>
<dbReference type="PROSITE" id="PS51800">
    <property type="entry name" value="ZF_CHHC_U11_48K"/>
    <property type="match status" value="1"/>
</dbReference>
<comment type="catalytic activity">
    <reaction evidence="9 12">
        <text>cytidine(4) in tRNA(Pro) + S-adenosyl-L-methionine = 2'-O-methylcytidine(4) in tRNA(Pro) + S-adenosyl-L-homocysteine + H(+)</text>
        <dbReference type="Rhea" id="RHEA:32767"/>
        <dbReference type="Rhea" id="RHEA-COMP:10397"/>
        <dbReference type="Rhea" id="RHEA-COMP:10398"/>
        <dbReference type="ChEBI" id="CHEBI:15378"/>
        <dbReference type="ChEBI" id="CHEBI:57856"/>
        <dbReference type="ChEBI" id="CHEBI:59789"/>
        <dbReference type="ChEBI" id="CHEBI:74495"/>
        <dbReference type="ChEBI" id="CHEBI:82748"/>
        <dbReference type="EC" id="2.1.1.225"/>
    </reaction>
</comment>
<organism evidence="15 16">
    <name type="scientific">Geodia barretti</name>
    <name type="common">Barrett's horny sponge</name>
    <dbReference type="NCBI Taxonomy" id="519541"/>
    <lineage>
        <taxon>Eukaryota</taxon>
        <taxon>Metazoa</taxon>
        <taxon>Porifera</taxon>
        <taxon>Demospongiae</taxon>
        <taxon>Heteroscleromorpha</taxon>
        <taxon>Tetractinellida</taxon>
        <taxon>Astrophorina</taxon>
        <taxon>Geodiidae</taxon>
        <taxon>Geodia</taxon>
    </lineage>
</organism>
<comment type="similarity">
    <text evidence="1 12">Belongs to the methyltransferase TRM13 family.</text>
</comment>
<keyword evidence="8 12" id="KW-0862">Zinc</keyword>
<comment type="caution">
    <text evidence="15">The sequence shown here is derived from an EMBL/GenBank/DDBJ whole genome shotgun (WGS) entry which is preliminary data.</text>
</comment>
<keyword evidence="5 12" id="KW-0819">tRNA processing</keyword>
<dbReference type="EMBL" id="CASHTH010001710">
    <property type="protein sequence ID" value="CAI8018760.1"/>
    <property type="molecule type" value="Genomic_DNA"/>
</dbReference>
<protein>
    <recommendedName>
        <fullName evidence="12">tRNA:m(4)X modification enzyme TRM13</fullName>
        <ecNumber evidence="12">2.1.1.225</ecNumber>
    </recommendedName>
</protein>
<evidence type="ECO:0000256" key="6">
    <source>
        <dbReference type="ARBA" id="ARBA00022723"/>
    </source>
</evidence>